<reference evidence="2 3" key="1">
    <citation type="submission" date="2019-02" db="EMBL/GenBank/DDBJ databases">
        <title>Deep-cultivation of Planctomycetes and their phenomic and genomic characterization uncovers novel biology.</title>
        <authorList>
            <person name="Wiegand S."/>
            <person name="Jogler M."/>
            <person name="Boedeker C."/>
            <person name="Pinto D."/>
            <person name="Vollmers J."/>
            <person name="Rivas-Marin E."/>
            <person name="Kohn T."/>
            <person name="Peeters S.H."/>
            <person name="Heuer A."/>
            <person name="Rast P."/>
            <person name="Oberbeckmann S."/>
            <person name="Bunk B."/>
            <person name="Jeske O."/>
            <person name="Meyerdierks A."/>
            <person name="Storesund J.E."/>
            <person name="Kallscheuer N."/>
            <person name="Luecker S."/>
            <person name="Lage O.M."/>
            <person name="Pohl T."/>
            <person name="Merkel B.J."/>
            <person name="Hornburger P."/>
            <person name="Mueller R.-W."/>
            <person name="Bruemmer F."/>
            <person name="Labrenz M."/>
            <person name="Spormann A.M."/>
            <person name="Op Den Camp H."/>
            <person name="Overmann J."/>
            <person name="Amann R."/>
            <person name="Jetten M.S.M."/>
            <person name="Mascher T."/>
            <person name="Medema M.H."/>
            <person name="Devos D.P."/>
            <person name="Kaster A.-K."/>
            <person name="Ovreas L."/>
            <person name="Rohde M."/>
            <person name="Galperin M.Y."/>
            <person name="Jogler C."/>
        </authorList>
    </citation>
    <scope>NUCLEOTIDE SEQUENCE [LARGE SCALE GENOMIC DNA]</scope>
    <source>
        <strain evidence="2 3">Pla100</strain>
    </source>
</reference>
<feature type="transmembrane region" description="Helical" evidence="1">
    <location>
        <begin position="98"/>
        <end position="118"/>
    </location>
</feature>
<evidence type="ECO:0000313" key="3">
    <source>
        <dbReference type="Proteomes" id="UP000316213"/>
    </source>
</evidence>
<feature type="transmembrane region" description="Helical" evidence="1">
    <location>
        <begin position="67"/>
        <end position="86"/>
    </location>
</feature>
<evidence type="ECO:0000313" key="2">
    <source>
        <dbReference type="EMBL" id="TWT86360.1"/>
    </source>
</evidence>
<protein>
    <submittedName>
        <fullName evidence="2">Uncharacterized protein</fullName>
    </submittedName>
</protein>
<keyword evidence="3" id="KW-1185">Reference proteome</keyword>
<evidence type="ECO:0000256" key="1">
    <source>
        <dbReference type="SAM" id="Phobius"/>
    </source>
</evidence>
<dbReference type="RefSeq" id="WP_146582713.1">
    <property type="nucleotide sequence ID" value="NZ_SJPM01000036.1"/>
</dbReference>
<dbReference type="Proteomes" id="UP000316213">
    <property type="component" value="Unassembled WGS sequence"/>
</dbReference>
<name>A0A5C5ZGV9_9BACT</name>
<accession>A0A5C5ZGV9</accession>
<keyword evidence="1" id="KW-0812">Transmembrane</keyword>
<dbReference type="EMBL" id="SJPM01000036">
    <property type="protein sequence ID" value="TWT86360.1"/>
    <property type="molecule type" value="Genomic_DNA"/>
</dbReference>
<keyword evidence="1" id="KW-1133">Transmembrane helix</keyword>
<dbReference type="AlphaFoldDB" id="A0A5C5ZGV9"/>
<feature type="transmembrane region" description="Helical" evidence="1">
    <location>
        <begin position="151"/>
        <end position="175"/>
    </location>
</feature>
<gene>
    <name evidence="2" type="ORF">Pla100_61090</name>
</gene>
<keyword evidence="1" id="KW-0472">Membrane</keyword>
<sequence length="189" mass="20935">MTESLTRSKSAPWLAVFVVAVGLWGIQADFFPVRQDVRPSWYVYGWPVCFGTCSRDQFSLNTFSGTAASIDLFASLVMLIGTYFTVHQLSAMRIRTLRHLFAIVTGCSVLFFVVSGGLQSTLSMIGFQPSRPEISEIAGNFRPLRQLLSPLILPGIVVALFSAGYSFFLCVANIFHNAYSDTSRFEHAN</sequence>
<organism evidence="2 3">
    <name type="scientific">Neorhodopirellula pilleata</name>
    <dbReference type="NCBI Taxonomy" id="2714738"/>
    <lineage>
        <taxon>Bacteria</taxon>
        <taxon>Pseudomonadati</taxon>
        <taxon>Planctomycetota</taxon>
        <taxon>Planctomycetia</taxon>
        <taxon>Pirellulales</taxon>
        <taxon>Pirellulaceae</taxon>
        <taxon>Neorhodopirellula</taxon>
    </lineage>
</organism>
<proteinExistence type="predicted"/>
<comment type="caution">
    <text evidence="2">The sequence shown here is derived from an EMBL/GenBank/DDBJ whole genome shotgun (WGS) entry which is preliminary data.</text>
</comment>